<comment type="caution">
    <text evidence="1">The sequence shown here is derived from an EMBL/GenBank/DDBJ whole genome shotgun (WGS) entry which is preliminary data.</text>
</comment>
<sequence>MDKNPVKQSAKIIVANAKAKLTKLKNNQPHPTTEIKIETKRKLTSGEIKMCQLVFKDAIDYSKVWIHIGGYIHNATGNAMTPAGEIMLPRSEYMATSDFSKASGDNRHWFIHEMVHVWQYQMGTPNGWLGLKQLCKGGYTSMVTSVDSGGELKAYDTDILGRDFGKKFNEFNFEQQGRLIEFWFDACYLQNVDPERVHHRQSLKLLGYVERILRDFILNPHDKTLLPRS</sequence>
<protein>
    <recommendedName>
        <fullName evidence="3">Zinc protease</fullName>
    </recommendedName>
</protein>
<evidence type="ECO:0008006" key="3">
    <source>
        <dbReference type="Google" id="ProtNLM"/>
    </source>
</evidence>
<dbReference type="RefSeq" id="WP_004886079.1">
    <property type="nucleotide sequence ID" value="NZ_CBSD020000032.1"/>
</dbReference>
<dbReference type="AlphaFoldDB" id="A0AA36KAN4"/>
<reference evidence="1 2" key="1">
    <citation type="submission" date="2013-06" db="EMBL/GenBank/DDBJ databases">
        <title>Comparative analysis of genomes of multi-drug Acinetobacter sp. from Colombian Hospitals.</title>
        <authorList>
            <person name="Barreto-Hernandez E."/>
            <person name="Gonzalez E.B."/>
            <person name="Cepeda L.A."/>
            <person name="Valenzuela E.M."/>
            <person name="Falquet L."/>
            <person name="Reguero M.T."/>
            <person name="Mantilla R."/>
        </authorList>
    </citation>
    <scope>NUCLEOTIDE SEQUENCE [LARGE SCALE GENOMIC DNA]</scope>
    <source>
        <strain evidence="1 2">28F</strain>
    </source>
</reference>
<dbReference type="EMBL" id="CBSD020000032">
    <property type="protein sequence ID" value="CDG74675.1"/>
    <property type="molecule type" value="Genomic_DNA"/>
</dbReference>
<dbReference type="Proteomes" id="UP000019193">
    <property type="component" value="Unassembled WGS sequence"/>
</dbReference>
<evidence type="ECO:0000313" key="1">
    <source>
        <dbReference type="EMBL" id="CDG74675.1"/>
    </source>
</evidence>
<keyword evidence="2" id="KW-1185">Reference proteome</keyword>
<accession>A0AA36KAN4</accession>
<proteinExistence type="predicted"/>
<gene>
    <name evidence="1" type="ORF">ANICBIBUN_01305</name>
</gene>
<organism evidence="1 2">
    <name type="scientific">Acinetobacter nosocomialis 28F</name>
    <dbReference type="NCBI Taxonomy" id="1147131"/>
    <lineage>
        <taxon>Bacteria</taxon>
        <taxon>Pseudomonadati</taxon>
        <taxon>Pseudomonadota</taxon>
        <taxon>Gammaproteobacteria</taxon>
        <taxon>Moraxellales</taxon>
        <taxon>Moraxellaceae</taxon>
        <taxon>Acinetobacter</taxon>
        <taxon>Acinetobacter calcoaceticus/baumannii complex</taxon>
    </lineage>
</organism>
<evidence type="ECO:0000313" key="2">
    <source>
        <dbReference type="Proteomes" id="UP000019193"/>
    </source>
</evidence>
<name>A0AA36KAN4_ACINO</name>